<evidence type="ECO:0000256" key="6">
    <source>
        <dbReference type="ARBA" id="ARBA00022475"/>
    </source>
</evidence>
<keyword evidence="7 12" id="KW-0997">Cell inner membrane</keyword>
<evidence type="ECO:0000256" key="5">
    <source>
        <dbReference type="ARBA" id="ARBA00022448"/>
    </source>
</evidence>
<dbReference type="InterPro" id="IPR007078">
    <property type="entry name" value="Haem_export_protD_CcmD"/>
</dbReference>
<comment type="function">
    <text evidence="1 12">Required for the export of heme to the periplasm for the biogenesis of c-type cytochromes.</text>
</comment>
<evidence type="ECO:0000256" key="10">
    <source>
        <dbReference type="ARBA" id="ARBA00022989"/>
    </source>
</evidence>
<dbReference type="GO" id="GO:0015886">
    <property type="term" value="P:heme transport"/>
    <property type="evidence" value="ECO:0007669"/>
    <property type="project" value="InterPro"/>
</dbReference>
<keyword evidence="6 12" id="KW-1003">Cell membrane</keyword>
<keyword evidence="8 12" id="KW-0812">Transmembrane</keyword>
<dbReference type="OrthoDB" id="9815607at2"/>
<feature type="transmembrane region" description="Helical" evidence="12">
    <location>
        <begin position="20"/>
        <end position="38"/>
    </location>
</feature>
<keyword evidence="11 12" id="KW-0472">Membrane</keyword>
<comment type="caution">
    <text evidence="13">The sequence shown here is derived from an EMBL/GenBank/DDBJ whole genome shotgun (WGS) entry which is preliminary data.</text>
</comment>
<keyword evidence="5 12" id="KW-0813">Transport</keyword>
<evidence type="ECO:0000256" key="8">
    <source>
        <dbReference type="ARBA" id="ARBA00022692"/>
    </source>
</evidence>
<name>A0A1T0CEM6_9GAMM</name>
<reference evidence="13 14" key="1">
    <citation type="submission" date="2017-02" db="EMBL/GenBank/DDBJ databases">
        <title>Draft genome sequence of Moraxella lincolnii CCUG 9405T type strain.</title>
        <authorList>
            <person name="Salva-Serra F."/>
            <person name="Engstrom-Jakobsson H."/>
            <person name="Thorell K."/>
            <person name="Jaen-Luchoro D."/>
            <person name="Gonzales-Siles L."/>
            <person name="Karlsson R."/>
            <person name="Yazdan S."/>
            <person name="Boulund F."/>
            <person name="Johnning A."/>
            <person name="Engstrand L."/>
            <person name="Kristiansson E."/>
            <person name="Moore E."/>
        </authorList>
    </citation>
    <scope>NUCLEOTIDE SEQUENCE [LARGE SCALE GENOMIC DNA]</scope>
    <source>
        <strain evidence="13 14">CCUG 9405</strain>
    </source>
</reference>
<sequence length="62" mass="7570">MQPYFYSIAEFIAMGKHGVYVWSCWGITVFMVLGLMWFSRQQRKQLLQQLRQQSLRRTNVRR</sequence>
<gene>
    <name evidence="13" type="ORF">B0682_06340</name>
</gene>
<dbReference type="AlphaFoldDB" id="A0A1T0CEM6"/>
<evidence type="ECO:0000313" key="14">
    <source>
        <dbReference type="Proteomes" id="UP000191094"/>
    </source>
</evidence>
<evidence type="ECO:0000256" key="4">
    <source>
        <dbReference type="ARBA" id="ARBA00016461"/>
    </source>
</evidence>
<accession>A0A1T0CEM6</accession>
<evidence type="ECO:0000256" key="11">
    <source>
        <dbReference type="ARBA" id="ARBA00023136"/>
    </source>
</evidence>
<organism evidence="13 14">
    <name type="scientific">Lwoffella lincolnii</name>
    <dbReference type="NCBI Taxonomy" id="90241"/>
    <lineage>
        <taxon>Bacteria</taxon>
        <taxon>Pseudomonadati</taxon>
        <taxon>Pseudomonadota</taxon>
        <taxon>Gammaproteobacteria</taxon>
        <taxon>Moraxellales</taxon>
        <taxon>Moraxellaceae</taxon>
        <taxon>Lwoffella</taxon>
    </lineage>
</organism>
<keyword evidence="10 12" id="KW-1133">Transmembrane helix</keyword>
<dbReference type="GO" id="GO:0017004">
    <property type="term" value="P:cytochrome complex assembly"/>
    <property type="evidence" value="ECO:0007669"/>
    <property type="project" value="UniProtKB-KW"/>
</dbReference>
<dbReference type="GO" id="GO:1903607">
    <property type="term" value="P:cytochrome c biosynthetic process"/>
    <property type="evidence" value="ECO:0007669"/>
    <property type="project" value="TreeGrafter"/>
</dbReference>
<dbReference type="EMBL" id="MUYT01000007">
    <property type="protein sequence ID" value="OOS20798.1"/>
    <property type="molecule type" value="Genomic_DNA"/>
</dbReference>
<dbReference type="PANTHER" id="PTHR37531">
    <property type="entry name" value="HEME EXPORTER PROTEIN D"/>
    <property type="match status" value="1"/>
</dbReference>
<evidence type="ECO:0000256" key="3">
    <source>
        <dbReference type="ARBA" id="ARBA00008741"/>
    </source>
</evidence>
<protein>
    <recommendedName>
        <fullName evidence="4 12">Heme exporter protein D</fullName>
    </recommendedName>
</protein>
<keyword evidence="14" id="KW-1185">Reference proteome</keyword>
<dbReference type="STRING" id="90241.B0682_06340"/>
<dbReference type="InterPro" id="IPR052075">
    <property type="entry name" value="Heme_exporter_D"/>
</dbReference>
<comment type="subcellular location">
    <subcellularLocation>
        <location evidence="2 12">Cell inner membrane</location>
        <topology evidence="2 12">Single-pass membrane protein</topology>
    </subcellularLocation>
</comment>
<evidence type="ECO:0000313" key="13">
    <source>
        <dbReference type="EMBL" id="OOS20798.1"/>
    </source>
</evidence>
<evidence type="ECO:0000256" key="9">
    <source>
        <dbReference type="ARBA" id="ARBA00022748"/>
    </source>
</evidence>
<dbReference type="NCBIfam" id="TIGR03141">
    <property type="entry name" value="cytochro_ccmD"/>
    <property type="match status" value="1"/>
</dbReference>
<dbReference type="Pfam" id="PF04995">
    <property type="entry name" value="CcmD"/>
    <property type="match status" value="1"/>
</dbReference>
<dbReference type="GO" id="GO:0005886">
    <property type="term" value="C:plasma membrane"/>
    <property type="evidence" value="ECO:0007669"/>
    <property type="project" value="UniProtKB-SubCell"/>
</dbReference>
<evidence type="ECO:0000256" key="7">
    <source>
        <dbReference type="ARBA" id="ARBA00022519"/>
    </source>
</evidence>
<dbReference type="PANTHER" id="PTHR37531:SF1">
    <property type="entry name" value="HEME EXPORTER PROTEIN D"/>
    <property type="match status" value="1"/>
</dbReference>
<evidence type="ECO:0000256" key="1">
    <source>
        <dbReference type="ARBA" id="ARBA00002442"/>
    </source>
</evidence>
<keyword evidence="9 12" id="KW-0201">Cytochrome c-type biogenesis</keyword>
<dbReference type="Proteomes" id="UP000191094">
    <property type="component" value="Unassembled WGS sequence"/>
</dbReference>
<evidence type="ECO:0000256" key="12">
    <source>
        <dbReference type="RuleBase" id="RU363101"/>
    </source>
</evidence>
<proteinExistence type="inferred from homology"/>
<evidence type="ECO:0000256" key="2">
    <source>
        <dbReference type="ARBA" id="ARBA00004377"/>
    </source>
</evidence>
<comment type="similarity">
    <text evidence="3 12">Belongs to the CcmD/CycX/HelD family.</text>
</comment>